<evidence type="ECO:0000256" key="2">
    <source>
        <dbReference type="ARBA" id="ARBA00007520"/>
    </source>
</evidence>
<sequence length="564" mass="60144">MSPTNNQNSSSIPTGSFGNINQPEETRSMQLSTTTLAITMTSLCLSVTLSALDLTIITTALPTIVSDFGSVAGYTWIGSSFILAYTAIVPIYGTVADIWGRKPIILIALSTFLVGSIICATVNEISSFIVGRVIQGLGAAGMGTLVNVIICDMLSLRDRGLYLAITAVIWAVGSAVGPVLGGVLTSRANWRWCFWINLPIGGVVFFVFIFVLKLPSPKTPIRAGLKAIDWTGSVLSVGSILMILLGLNFGGVTYPWASATVICLIVMGCVVVALFILYEWKFARNPIIPLRLFSSISPAAAYAVFSFNAYVFMGIAYYLPLYSQSVFGANALRSGLYLLPLVVASSLAAAAAGVFIQKTGKYIPVMYIGQVLLTLGVGLFVYLKHEESPAKMFGFSILAGVGIGMNIDAPILAAQAVVPVRDTAAVTATMALMRSISTAISVVVGGVVFQNRMNAENPGLVDTLGNDVAKQFNGADASVNVEQIHTLPRAQQEIVKEVYFRALRTTWTMYVAFAGLATILTLFIRAHHLSTRNEGVVLGVDRDNAEAVPVVDAKSQVHTQEQQG</sequence>
<dbReference type="Gene3D" id="1.20.1250.20">
    <property type="entry name" value="MFS general substrate transporter like domains"/>
    <property type="match status" value="1"/>
</dbReference>
<evidence type="ECO:0000256" key="3">
    <source>
        <dbReference type="ARBA" id="ARBA00022692"/>
    </source>
</evidence>
<dbReference type="GO" id="GO:0005886">
    <property type="term" value="C:plasma membrane"/>
    <property type="evidence" value="ECO:0007669"/>
    <property type="project" value="TreeGrafter"/>
</dbReference>
<proteinExistence type="inferred from homology"/>
<feature type="transmembrane region" description="Helical" evidence="7">
    <location>
        <begin position="227"/>
        <end position="250"/>
    </location>
</feature>
<feature type="transmembrane region" description="Helical" evidence="7">
    <location>
        <begin position="507"/>
        <end position="524"/>
    </location>
</feature>
<feature type="transmembrane region" description="Helical" evidence="7">
    <location>
        <begin position="129"/>
        <end position="150"/>
    </location>
</feature>
<dbReference type="VEuPathDB" id="FungiDB:ASPWEDRAFT_112861"/>
<evidence type="ECO:0000256" key="5">
    <source>
        <dbReference type="ARBA" id="ARBA00023136"/>
    </source>
</evidence>
<feature type="transmembrane region" description="Helical" evidence="7">
    <location>
        <begin position="256"/>
        <end position="278"/>
    </location>
</feature>
<feature type="transmembrane region" description="Helical" evidence="7">
    <location>
        <begin position="162"/>
        <end position="184"/>
    </location>
</feature>
<keyword evidence="5 7" id="KW-0472">Membrane</keyword>
<evidence type="ECO:0000256" key="1">
    <source>
        <dbReference type="ARBA" id="ARBA00004141"/>
    </source>
</evidence>
<protein>
    <recommendedName>
        <fullName evidence="8">Major facilitator superfamily (MFS) profile domain-containing protein</fullName>
    </recommendedName>
</protein>
<comment type="similarity">
    <text evidence="2">Belongs to the major facilitator superfamily. TCR/Tet family.</text>
</comment>
<comment type="subcellular location">
    <subcellularLocation>
        <location evidence="1">Membrane</location>
        <topology evidence="1">Multi-pass membrane protein</topology>
    </subcellularLocation>
</comment>
<reference evidence="10" key="1">
    <citation type="journal article" date="2017" name="Genome Biol.">
        <title>Comparative genomics reveals high biological diversity and specific adaptations in the industrially and medically important fungal genus Aspergillus.</title>
        <authorList>
            <person name="de Vries R.P."/>
            <person name="Riley R."/>
            <person name="Wiebenga A."/>
            <person name="Aguilar-Osorio G."/>
            <person name="Amillis S."/>
            <person name="Uchima C.A."/>
            <person name="Anderluh G."/>
            <person name="Asadollahi M."/>
            <person name="Askin M."/>
            <person name="Barry K."/>
            <person name="Battaglia E."/>
            <person name="Bayram O."/>
            <person name="Benocci T."/>
            <person name="Braus-Stromeyer S.A."/>
            <person name="Caldana C."/>
            <person name="Canovas D."/>
            <person name="Cerqueira G.C."/>
            <person name="Chen F."/>
            <person name="Chen W."/>
            <person name="Choi C."/>
            <person name="Clum A."/>
            <person name="Dos Santos R.A."/>
            <person name="Damasio A.R."/>
            <person name="Diallinas G."/>
            <person name="Emri T."/>
            <person name="Fekete E."/>
            <person name="Flipphi M."/>
            <person name="Freyberg S."/>
            <person name="Gallo A."/>
            <person name="Gournas C."/>
            <person name="Habgood R."/>
            <person name="Hainaut M."/>
            <person name="Harispe M.L."/>
            <person name="Henrissat B."/>
            <person name="Hilden K.S."/>
            <person name="Hope R."/>
            <person name="Hossain A."/>
            <person name="Karabika E."/>
            <person name="Karaffa L."/>
            <person name="Karanyi Z."/>
            <person name="Krasevec N."/>
            <person name="Kuo A."/>
            <person name="Kusch H."/>
            <person name="LaButti K."/>
            <person name="Lagendijk E.L."/>
            <person name="Lapidus A."/>
            <person name="Levasseur A."/>
            <person name="Lindquist E."/>
            <person name="Lipzen A."/>
            <person name="Logrieco A.F."/>
            <person name="MacCabe A."/>
            <person name="Maekelae M.R."/>
            <person name="Malavazi I."/>
            <person name="Melin P."/>
            <person name="Meyer V."/>
            <person name="Mielnichuk N."/>
            <person name="Miskei M."/>
            <person name="Molnar A.P."/>
            <person name="Mule G."/>
            <person name="Ngan C.Y."/>
            <person name="Orejas M."/>
            <person name="Orosz E."/>
            <person name="Ouedraogo J.P."/>
            <person name="Overkamp K.M."/>
            <person name="Park H.-S."/>
            <person name="Perrone G."/>
            <person name="Piumi F."/>
            <person name="Punt P.J."/>
            <person name="Ram A.F."/>
            <person name="Ramon A."/>
            <person name="Rauscher S."/>
            <person name="Record E."/>
            <person name="Riano-Pachon D.M."/>
            <person name="Robert V."/>
            <person name="Roehrig J."/>
            <person name="Ruller R."/>
            <person name="Salamov A."/>
            <person name="Salih N.S."/>
            <person name="Samson R.A."/>
            <person name="Sandor E."/>
            <person name="Sanguinetti M."/>
            <person name="Schuetze T."/>
            <person name="Sepcic K."/>
            <person name="Shelest E."/>
            <person name="Sherlock G."/>
            <person name="Sophianopoulou V."/>
            <person name="Squina F.M."/>
            <person name="Sun H."/>
            <person name="Susca A."/>
            <person name="Todd R.B."/>
            <person name="Tsang A."/>
            <person name="Unkles S.E."/>
            <person name="van de Wiele N."/>
            <person name="van Rossen-Uffink D."/>
            <person name="Oliveira J.V."/>
            <person name="Vesth T.C."/>
            <person name="Visser J."/>
            <person name="Yu J.-H."/>
            <person name="Zhou M."/>
            <person name="Andersen M.R."/>
            <person name="Archer D.B."/>
            <person name="Baker S.E."/>
            <person name="Benoit I."/>
            <person name="Brakhage A.A."/>
            <person name="Braus G.H."/>
            <person name="Fischer R."/>
            <person name="Frisvad J.C."/>
            <person name="Goldman G.H."/>
            <person name="Houbraken J."/>
            <person name="Oakley B."/>
            <person name="Pocsi I."/>
            <person name="Scazzocchio C."/>
            <person name="Seiboth B."/>
            <person name="vanKuyk P.A."/>
            <person name="Wortman J."/>
            <person name="Dyer P.S."/>
            <person name="Grigoriev I.V."/>
        </authorList>
    </citation>
    <scope>NUCLEOTIDE SEQUENCE [LARGE SCALE GENOMIC DNA]</scope>
    <source>
        <strain evidence="10">DTO 134E9</strain>
    </source>
</reference>
<dbReference type="PANTHER" id="PTHR23501">
    <property type="entry name" value="MAJOR FACILITATOR SUPERFAMILY"/>
    <property type="match status" value="1"/>
</dbReference>
<dbReference type="InterPro" id="IPR020846">
    <property type="entry name" value="MFS_dom"/>
</dbReference>
<feature type="transmembrane region" description="Helical" evidence="7">
    <location>
        <begin position="363"/>
        <end position="383"/>
    </location>
</feature>
<gene>
    <name evidence="9" type="ORF">ASPWEDRAFT_112861</name>
</gene>
<dbReference type="PANTHER" id="PTHR23501:SF102">
    <property type="entry name" value="DRUG TRANSPORTER, PUTATIVE (AFU_ORTHOLOGUE AFUA_3G08530)-RELATED"/>
    <property type="match status" value="1"/>
</dbReference>
<evidence type="ECO:0000256" key="6">
    <source>
        <dbReference type="SAM" id="MobiDB-lite"/>
    </source>
</evidence>
<evidence type="ECO:0000259" key="8">
    <source>
        <dbReference type="PROSITE" id="PS50850"/>
    </source>
</evidence>
<dbReference type="GeneID" id="63744211"/>
<accession>A0A1L9RI65</accession>
<name>A0A1L9RI65_ASPWE</name>
<keyword evidence="4 7" id="KW-1133">Transmembrane helix</keyword>
<dbReference type="Pfam" id="PF07690">
    <property type="entry name" value="MFS_1"/>
    <property type="match status" value="1"/>
</dbReference>
<dbReference type="PRINTS" id="PR01036">
    <property type="entry name" value="TCRTETB"/>
</dbReference>
<dbReference type="OrthoDB" id="3934656at2759"/>
<evidence type="ECO:0000256" key="7">
    <source>
        <dbReference type="SAM" id="Phobius"/>
    </source>
</evidence>
<feature type="transmembrane region" description="Helical" evidence="7">
    <location>
        <begin position="395"/>
        <end position="418"/>
    </location>
</feature>
<dbReference type="SUPFAM" id="SSF103473">
    <property type="entry name" value="MFS general substrate transporter"/>
    <property type="match status" value="2"/>
</dbReference>
<dbReference type="Proteomes" id="UP000184383">
    <property type="component" value="Unassembled WGS sequence"/>
</dbReference>
<feature type="region of interest" description="Disordered" evidence="6">
    <location>
        <begin position="1"/>
        <end position="21"/>
    </location>
</feature>
<feature type="transmembrane region" description="Helical" evidence="7">
    <location>
        <begin position="73"/>
        <end position="92"/>
    </location>
</feature>
<feature type="transmembrane region" description="Helical" evidence="7">
    <location>
        <begin position="299"/>
        <end position="319"/>
    </location>
</feature>
<organism evidence="9 10">
    <name type="scientific">Aspergillus wentii DTO 134E9</name>
    <dbReference type="NCBI Taxonomy" id="1073089"/>
    <lineage>
        <taxon>Eukaryota</taxon>
        <taxon>Fungi</taxon>
        <taxon>Dikarya</taxon>
        <taxon>Ascomycota</taxon>
        <taxon>Pezizomycotina</taxon>
        <taxon>Eurotiomycetes</taxon>
        <taxon>Eurotiomycetidae</taxon>
        <taxon>Eurotiales</taxon>
        <taxon>Aspergillaceae</taxon>
        <taxon>Aspergillus</taxon>
        <taxon>Aspergillus subgen. Cremei</taxon>
    </lineage>
</organism>
<evidence type="ECO:0000313" key="10">
    <source>
        <dbReference type="Proteomes" id="UP000184383"/>
    </source>
</evidence>
<dbReference type="Gene3D" id="1.20.1720.10">
    <property type="entry name" value="Multidrug resistance protein D"/>
    <property type="match status" value="1"/>
</dbReference>
<feature type="transmembrane region" description="Helical" evidence="7">
    <location>
        <begin position="196"/>
        <end position="215"/>
    </location>
</feature>
<dbReference type="GO" id="GO:0022857">
    <property type="term" value="F:transmembrane transporter activity"/>
    <property type="evidence" value="ECO:0007669"/>
    <property type="project" value="InterPro"/>
</dbReference>
<evidence type="ECO:0000256" key="4">
    <source>
        <dbReference type="ARBA" id="ARBA00022989"/>
    </source>
</evidence>
<feature type="transmembrane region" description="Helical" evidence="7">
    <location>
        <begin position="334"/>
        <end position="356"/>
    </location>
</feature>
<feature type="transmembrane region" description="Helical" evidence="7">
    <location>
        <begin position="104"/>
        <end position="123"/>
    </location>
</feature>
<dbReference type="EMBL" id="KV878213">
    <property type="protein sequence ID" value="OJJ34614.1"/>
    <property type="molecule type" value="Genomic_DNA"/>
</dbReference>
<dbReference type="CDD" id="cd17502">
    <property type="entry name" value="MFS_Azr1_MDR_like"/>
    <property type="match status" value="1"/>
</dbReference>
<feature type="transmembrane region" description="Helical" evidence="7">
    <location>
        <begin position="430"/>
        <end position="449"/>
    </location>
</feature>
<feature type="transmembrane region" description="Helical" evidence="7">
    <location>
        <begin position="36"/>
        <end position="61"/>
    </location>
</feature>
<dbReference type="InterPro" id="IPR036259">
    <property type="entry name" value="MFS_trans_sf"/>
</dbReference>
<keyword evidence="3 7" id="KW-0812">Transmembrane</keyword>
<feature type="domain" description="Major facilitator superfamily (MFS) profile" evidence="8">
    <location>
        <begin position="39"/>
        <end position="529"/>
    </location>
</feature>
<dbReference type="InterPro" id="IPR011701">
    <property type="entry name" value="MFS"/>
</dbReference>
<evidence type="ECO:0000313" key="9">
    <source>
        <dbReference type="EMBL" id="OJJ34614.1"/>
    </source>
</evidence>
<dbReference type="PROSITE" id="PS50850">
    <property type="entry name" value="MFS"/>
    <property type="match status" value="1"/>
</dbReference>
<dbReference type="AlphaFoldDB" id="A0A1L9RI65"/>
<keyword evidence="10" id="KW-1185">Reference proteome</keyword>
<dbReference type="RefSeq" id="XP_040688290.1">
    <property type="nucleotide sequence ID" value="XM_040828363.1"/>
</dbReference>